<dbReference type="Pfam" id="PF25683">
    <property type="entry name" value="URGCP_GTPase"/>
    <property type="match status" value="1"/>
</dbReference>
<keyword evidence="2" id="KW-0342">GTP-binding</keyword>
<feature type="compositionally biased region" description="Basic and acidic residues" evidence="4">
    <location>
        <begin position="224"/>
        <end position="242"/>
    </location>
</feature>
<evidence type="ECO:0008006" key="9">
    <source>
        <dbReference type="Google" id="ProtNLM"/>
    </source>
</evidence>
<keyword evidence="8" id="KW-1185">Reference proteome</keyword>
<name>A0A8S3UNY0_MYTED</name>
<feature type="compositionally biased region" description="Basic and acidic residues" evidence="4">
    <location>
        <begin position="427"/>
        <end position="477"/>
    </location>
</feature>
<feature type="compositionally biased region" description="Basic and acidic residues" evidence="4">
    <location>
        <begin position="48"/>
        <end position="61"/>
    </location>
</feature>
<gene>
    <name evidence="7" type="ORF">MEDL_59025</name>
</gene>
<evidence type="ECO:0000256" key="2">
    <source>
        <dbReference type="ARBA" id="ARBA00023134"/>
    </source>
</evidence>
<dbReference type="PROSITE" id="PS51715">
    <property type="entry name" value="G_GB1_RHD3"/>
    <property type="match status" value="1"/>
</dbReference>
<comment type="caution">
    <text evidence="7">The sequence shown here is derived from an EMBL/GenBank/DDBJ whole genome shotgun (WGS) entry which is preliminary data.</text>
</comment>
<evidence type="ECO:0000256" key="3">
    <source>
        <dbReference type="PROSITE-ProRule" id="PRU01052"/>
    </source>
</evidence>
<comment type="similarity">
    <text evidence="3">Belongs to the TRAFAC class dynamin-like GTPase superfamily. GB1/RHD3 GTPase family.</text>
</comment>
<feature type="domain" description="VLIG-type G" evidence="6">
    <location>
        <begin position="891"/>
        <end position="959"/>
    </location>
</feature>
<dbReference type="SUPFAM" id="SSF52540">
    <property type="entry name" value="P-loop containing nucleoside triphosphate hydrolases"/>
    <property type="match status" value="1"/>
</dbReference>
<feature type="region of interest" description="Disordered" evidence="4">
    <location>
        <begin position="223"/>
        <end position="242"/>
    </location>
</feature>
<dbReference type="OrthoDB" id="10070673at2759"/>
<evidence type="ECO:0000256" key="1">
    <source>
        <dbReference type="ARBA" id="ARBA00022741"/>
    </source>
</evidence>
<dbReference type="Gene3D" id="3.40.50.300">
    <property type="entry name" value="P-loop containing nucleotide triphosphate hydrolases"/>
    <property type="match status" value="1"/>
</dbReference>
<dbReference type="PANTHER" id="PTHR22796:SF1">
    <property type="entry name" value="VWFA DOMAIN-CONTAINING PROTEIN"/>
    <property type="match status" value="1"/>
</dbReference>
<dbReference type="Proteomes" id="UP000683360">
    <property type="component" value="Unassembled WGS sequence"/>
</dbReference>
<evidence type="ECO:0000313" key="8">
    <source>
        <dbReference type="Proteomes" id="UP000683360"/>
    </source>
</evidence>
<feature type="region of interest" description="Disordered" evidence="4">
    <location>
        <begin position="407"/>
        <end position="526"/>
    </location>
</feature>
<sequence length="959" mass="109776">MINFAGYYTDQFKKEIHPDKTNIHTQDEMEENNYWDEGLKAKLITGPKLDKNKPDIEHRSNQDNADTNPIEESEQNKYQYQLIEDVATGHCTDQFNNEMFSDKTNMHTQHTMEEIKYRFEGHKGKLITGLKLDKGKPGIDNQSRQTESDTKHIEKCDQITEDDFSTGLQLEEDQPGIEHRSIQDKADTNPIEESEKNNNQYQLIENVATVHISIEIPGLELDEDKPGIEHQSRQDQTDTKHIKERDQMAENDFATGLELDEDKHGIEHQSMQDQTDTKHIKEMDQMAEKDFATECRDGKEHEFANNQQLCQGRDDDSRIERSDDNQCQYKMSGEDQVPASSECTDQNKFISNAGKPNLYPQDEIAQKGARDEGPNADIITASSECTDQNKFISNADKPNLHPQDELAEHRDREEGPNADIITGCSTNEDKNEYDADKTKLETKNVGVDRKPLYERSEQKIIPARHDQTNKSNPDIDNRLQVTRKMKSLGKKTKRTEMETDSKDIKEKTEKHTATTSKQKKNDKSKETADKQYKFEVVVVMLNVLWLKDEKTRHVLLNLHKSVRGVVIAIDANAVDLDLVKTICKDYSSIIGDCMKQTEFCILSEDKETSFSSIKMSIRGSIAKLTADMKPCTLSKQLKDKGYTYSDVDSKYKECKEKAEIIISHIPKSHSTVKDEIVPLQGETWQTWTKCCKTLNKTSQYTSIYEADKVRQHMIELRKTELHICTKLGPFMKSVIGVLYKYLNNDLHFTYLIWWLKFLLDERSRRILPKFLTEYQRDWQALRSVKNNKQHDEIENLKLRLKTSEYNLAEASFGLEHVVREIGQMYEAMIECKRETLSNLGPNSITAGDLATVGAKMLLNGQPFELMDGDTANVPLIWVKAVITELKNMIGDRKLLALSILGVQSSGKSTLLNTMFGVQFAVSAGRCTRGVFMQLVKVEKCSVPVDYIVVFDTEGLRAPN</sequence>
<evidence type="ECO:0000259" key="6">
    <source>
        <dbReference type="PROSITE" id="PS51717"/>
    </source>
</evidence>
<feature type="domain" description="GB1/RHD3-type G" evidence="5">
    <location>
        <begin position="891"/>
        <end position="959"/>
    </location>
</feature>
<keyword evidence="1" id="KW-0547">Nucleotide-binding</keyword>
<dbReference type="InterPro" id="IPR030386">
    <property type="entry name" value="G_GB1_RHD3_dom"/>
</dbReference>
<accession>A0A8S3UNY0</accession>
<feature type="compositionally biased region" description="Basic and acidic residues" evidence="4">
    <location>
        <begin position="176"/>
        <end position="187"/>
    </location>
</feature>
<dbReference type="PANTHER" id="PTHR22796">
    <property type="entry name" value="URG4-RELATED"/>
    <property type="match status" value="1"/>
</dbReference>
<evidence type="ECO:0000259" key="5">
    <source>
        <dbReference type="PROSITE" id="PS51715"/>
    </source>
</evidence>
<organism evidence="7 8">
    <name type="scientific">Mytilus edulis</name>
    <name type="common">Blue mussel</name>
    <dbReference type="NCBI Taxonomy" id="6550"/>
    <lineage>
        <taxon>Eukaryota</taxon>
        <taxon>Metazoa</taxon>
        <taxon>Spiralia</taxon>
        <taxon>Lophotrochozoa</taxon>
        <taxon>Mollusca</taxon>
        <taxon>Bivalvia</taxon>
        <taxon>Autobranchia</taxon>
        <taxon>Pteriomorphia</taxon>
        <taxon>Mytilida</taxon>
        <taxon>Mytiloidea</taxon>
        <taxon>Mytilidae</taxon>
        <taxon>Mytilinae</taxon>
        <taxon>Mytilus</taxon>
    </lineage>
</organism>
<feature type="compositionally biased region" description="Basic residues" evidence="4">
    <location>
        <begin position="481"/>
        <end position="493"/>
    </location>
</feature>
<dbReference type="InterPro" id="IPR027417">
    <property type="entry name" value="P-loop_NTPase"/>
</dbReference>
<feature type="region of interest" description="Disordered" evidence="4">
    <location>
        <begin position="130"/>
        <end position="152"/>
    </location>
</feature>
<feature type="region of interest" description="Disordered" evidence="4">
    <location>
        <begin position="171"/>
        <end position="194"/>
    </location>
</feature>
<dbReference type="GO" id="GO:0005525">
    <property type="term" value="F:GTP binding"/>
    <property type="evidence" value="ECO:0007669"/>
    <property type="project" value="UniProtKB-KW"/>
</dbReference>
<evidence type="ECO:0000256" key="4">
    <source>
        <dbReference type="SAM" id="MobiDB-lite"/>
    </source>
</evidence>
<dbReference type="PROSITE" id="PS51717">
    <property type="entry name" value="G_VLIG"/>
    <property type="match status" value="1"/>
</dbReference>
<dbReference type="EMBL" id="CAJPWZ010002891">
    <property type="protein sequence ID" value="CAG2247146.1"/>
    <property type="molecule type" value="Genomic_DNA"/>
</dbReference>
<protein>
    <recommendedName>
        <fullName evidence="9">VLIG-type G domain-containing protein</fullName>
    </recommendedName>
</protein>
<reference evidence="7" key="1">
    <citation type="submission" date="2021-03" db="EMBL/GenBank/DDBJ databases">
        <authorList>
            <person name="Bekaert M."/>
        </authorList>
    </citation>
    <scope>NUCLEOTIDE SEQUENCE</scope>
</reference>
<feature type="compositionally biased region" description="Basic and acidic residues" evidence="4">
    <location>
        <begin position="494"/>
        <end position="512"/>
    </location>
</feature>
<evidence type="ECO:0000313" key="7">
    <source>
        <dbReference type="EMBL" id="CAG2247146.1"/>
    </source>
</evidence>
<proteinExistence type="inferred from homology"/>
<feature type="region of interest" description="Disordered" evidence="4">
    <location>
        <begin position="46"/>
        <end position="73"/>
    </location>
</feature>
<dbReference type="InterPro" id="IPR030383">
    <property type="entry name" value="G_VLIG_dom"/>
</dbReference>
<dbReference type="AlphaFoldDB" id="A0A8S3UNY0"/>